<gene>
    <name evidence="1" type="ORF">SELMODRAFT_424457</name>
</gene>
<dbReference type="AlphaFoldDB" id="D8SPY4"/>
<sequence length="212" mass="23799">MHAQEHCGADDGRHLLEGLVTNVFVVLSTAMEHKRGGIQITGIIKSLKAPGNVIKMLQRNLPVHKTAVSHKKPRRVMDDLATVVDSKHAITFAHEGHSVWQVGHVFTFRHPFKQTVQEVPVILEVEALFRNSDLILLRRMYGEFHKYPVLEIPQQGMEYFLLGCRHGLVAVRHGVVSEDSEEASSIRTNGFLMVDLSRVKVVVDSSKPTVEL</sequence>
<evidence type="ECO:0000313" key="1">
    <source>
        <dbReference type="EMBL" id="EFJ13497.1"/>
    </source>
</evidence>
<dbReference type="HOGENOM" id="CLU_1301555_0_0_1"/>
<dbReference type="Proteomes" id="UP000001514">
    <property type="component" value="Unassembled WGS sequence"/>
</dbReference>
<dbReference type="KEGG" id="smo:SELMODRAFT_424457"/>
<dbReference type="EMBL" id="GL377632">
    <property type="protein sequence ID" value="EFJ13497.1"/>
    <property type="molecule type" value="Genomic_DNA"/>
</dbReference>
<organism evidence="2">
    <name type="scientific">Selaginella moellendorffii</name>
    <name type="common">Spikemoss</name>
    <dbReference type="NCBI Taxonomy" id="88036"/>
    <lineage>
        <taxon>Eukaryota</taxon>
        <taxon>Viridiplantae</taxon>
        <taxon>Streptophyta</taxon>
        <taxon>Embryophyta</taxon>
        <taxon>Tracheophyta</taxon>
        <taxon>Lycopodiopsida</taxon>
        <taxon>Selaginellales</taxon>
        <taxon>Selaginellaceae</taxon>
        <taxon>Selaginella</taxon>
    </lineage>
</organism>
<keyword evidence="2" id="KW-1185">Reference proteome</keyword>
<accession>D8SPY4</accession>
<proteinExistence type="predicted"/>
<dbReference type="Gramene" id="EFJ13497">
    <property type="protein sequence ID" value="EFJ13497"/>
    <property type="gene ID" value="SELMODRAFT_424457"/>
</dbReference>
<reference evidence="1 2" key="1">
    <citation type="journal article" date="2011" name="Science">
        <title>The Selaginella genome identifies genetic changes associated with the evolution of vascular plants.</title>
        <authorList>
            <person name="Banks J.A."/>
            <person name="Nishiyama T."/>
            <person name="Hasebe M."/>
            <person name="Bowman J.L."/>
            <person name="Gribskov M."/>
            <person name="dePamphilis C."/>
            <person name="Albert V.A."/>
            <person name="Aono N."/>
            <person name="Aoyama T."/>
            <person name="Ambrose B.A."/>
            <person name="Ashton N.W."/>
            <person name="Axtell M.J."/>
            <person name="Barker E."/>
            <person name="Barker M.S."/>
            <person name="Bennetzen J.L."/>
            <person name="Bonawitz N.D."/>
            <person name="Chapple C."/>
            <person name="Cheng C."/>
            <person name="Correa L.G."/>
            <person name="Dacre M."/>
            <person name="DeBarry J."/>
            <person name="Dreyer I."/>
            <person name="Elias M."/>
            <person name="Engstrom E.M."/>
            <person name="Estelle M."/>
            <person name="Feng L."/>
            <person name="Finet C."/>
            <person name="Floyd S.K."/>
            <person name="Frommer W.B."/>
            <person name="Fujita T."/>
            <person name="Gramzow L."/>
            <person name="Gutensohn M."/>
            <person name="Harholt J."/>
            <person name="Hattori M."/>
            <person name="Heyl A."/>
            <person name="Hirai T."/>
            <person name="Hiwatashi Y."/>
            <person name="Ishikawa M."/>
            <person name="Iwata M."/>
            <person name="Karol K.G."/>
            <person name="Koehler B."/>
            <person name="Kolukisaoglu U."/>
            <person name="Kubo M."/>
            <person name="Kurata T."/>
            <person name="Lalonde S."/>
            <person name="Li K."/>
            <person name="Li Y."/>
            <person name="Litt A."/>
            <person name="Lyons E."/>
            <person name="Manning G."/>
            <person name="Maruyama T."/>
            <person name="Michael T.P."/>
            <person name="Mikami K."/>
            <person name="Miyazaki S."/>
            <person name="Morinaga S."/>
            <person name="Murata T."/>
            <person name="Mueller-Roeber B."/>
            <person name="Nelson D.R."/>
            <person name="Obara M."/>
            <person name="Oguri Y."/>
            <person name="Olmstead R.G."/>
            <person name="Onodera N."/>
            <person name="Petersen B.L."/>
            <person name="Pils B."/>
            <person name="Prigge M."/>
            <person name="Rensing S.A."/>
            <person name="Riano-Pachon D.M."/>
            <person name="Roberts A.W."/>
            <person name="Sato Y."/>
            <person name="Scheller H.V."/>
            <person name="Schulz B."/>
            <person name="Schulz C."/>
            <person name="Shakirov E.V."/>
            <person name="Shibagaki N."/>
            <person name="Shinohara N."/>
            <person name="Shippen D.E."/>
            <person name="Soerensen I."/>
            <person name="Sotooka R."/>
            <person name="Sugimoto N."/>
            <person name="Sugita M."/>
            <person name="Sumikawa N."/>
            <person name="Tanurdzic M."/>
            <person name="Theissen G."/>
            <person name="Ulvskov P."/>
            <person name="Wakazuki S."/>
            <person name="Weng J.K."/>
            <person name="Willats W.W."/>
            <person name="Wipf D."/>
            <person name="Wolf P.G."/>
            <person name="Yang L."/>
            <person name="Zimmer A.D."/>
            <person name="Zhu Q."/>
            <person name="Mitros T."/>
            <person name="Hellsten U."/>
            <person name="Loque D."/>
            <person name="Otillar R."/>
            <person name="Salamov A."/>
            <person name="Schmutz J."/>
            <person name="Shapiro H."/>
            <person name="Lindquist E."/>
            <person name="Lucas S."/>
            <person name="Rokhsar D."/>
            <person name="Grigoriev I.V."/>
        </authorList>
    </citation>
    <scope>NUCLEOTIDE SEQUENCE [LARGE SCALE GENOMIC DNA]</scope>
</reference>
<protein>
    <submittedName>
        <fullName evidence="1">Uncharacterized protein</fullName>
    </submittedName>
</protein>
<dbReference type="InParanoid" id="D8SPY4"/>
<evidence type="ECO:0000313" key="2">
    <source>
        <dbReference type="Proteomes" id="UP000001514"/>
    </source>
</evidence>
<name>D8SPY4_SELML</name>